<dbReference type="SUPFAM" id="SSF103506">
    <property type="entry name" value="Mitochondrial carrier"/>
    <property type="match status" value="1"/>
</dbReference>
<proteinExistence type="inferred from homology"/>
<dbReference type="GO" id="GO:0051724">
    <property type="term" value="F:NAD transmembrane transporter activity"/>
    <property type="evidence" value="ECO:0007669"/>
    <property type="project" value="TreeGrafter"/>
</dbReference>
<feature type="repeat" description="Solcar" evidence="9">
    <location>
        <begin position="13"/>
        <end position="98"/>
    </location>
</feature>
<name>A0A1D2NIK9_ORCCI</name>
<dbReference type="FunFam" id="1.50.40.10:FF:000129">
    <property type="entry name" value="Peroxisomal membrane protein"/>
    <property type="match status" value="1"/>
</dbReference>
<accession>A0A1D2NIK9</accession>
<keyword evidence="3 10" id="KW-0813">Transport</keyword>
<feature type="repeat" description="Solcar" evidence="9">
    <location>
        <begin position="105"/>
        <end position="196"/>
    </location>
</feature>
<feature type="transmembrane region" description="Helical" evidence="11">
    <location>
        <begin position="111"/>
        <end position="131"/>
    </location>
</feature>
<dbReference type="EMBL" id="LJIJ01000030">
    <property type="protein sequence ID" value="ODN05079.1"/>
    <property type="molecule type" value="Genomic_DNA"/>
</dbReference>
<evidence type="ECO:0000313" key="12">
    <source>
        <dbReference type="EMBL" id="ODN05079.1"/>
    </source>
</evidence>
<dbReference type="GO" id="GO:0015217">
    <property type="term" value="F:ADP transmembrane transporter activity"/>
    <property type="evidence" value="ECO:0007669"/>
    <property type="project" value="TreeGrafter"/>
</dbReference>
<dbReference type="GO" id="GO:0015228">
    <property type="term" value="F:coenzyme A transmembrane transporter activity"/>
    <property type="evidence" value="ECO:0007669"/>
    <property type="project" value="TreeGrafter"/>
</dbReference>
<feature type="transmembrane region" description="Helical" evidence="11">
    <location>
        <begin position="209"/>
        <end position="229"/>
    </location>
</feature>
<evidence type="ECO:0000256" key="7">
    <source>
        <dbReference type="ARBA" id="ARBA00023136"/>
    </source>
</evidence>
<dbReference type="Gene3D" id="1.50.40.10">
    <property type="entry name" value="Mitochondrial carrier domain"/>
    <property type="match status" value="2"/>
</dbReference>
<dbReference type="PRINTS" id="PR00926">
    <property type="entry name" value="MITOCARRIER"/>
</dbReference>
<evidence type="ECO:0000256" key="11">
    <source>
        <dbReference type="SAM" id="Phobius"/>
    </source>
</evidence>
<dbReference type="InterPro" id="IPR023395">
    <property type="entry name" value="MCP_dom_sf"/>
</dbReference>
<evidence type="ECO:0000256" key="10">
    <source>
        <dbReference type="RuleBase" id="RU000488"/>
    </source>
</evidence>
<keyword evidence="13" id="KW-1185">Reference proteome</keyword>
<evidence type="ECO:0000313" key="13">
    <source>
        <dbReference type="Proteomes" id="UP000094527"/>
    </source>
</evidence>
<dbReference type="PANTHER" id="PTHR45939:SF5">
    <property type="entry name" value="PEROXISOMAL MEMBRANE PROTEIN PMP34"/>
    <property type="match status" value="1"/>
</dbReference>
<dbReference type="InterPro" id="IPR018108">
    <property type="entry name" value="MCP_transmembrane"/>
</dbReference>
<evidence type="ECO:0000256" key="1">
    <source>
        <dbReference type="ARBA" id="ARBA00004585"/>
    </source>
</evidence>
<dbReference type="InterPro" id="IPR002067">
    <property type="entry name" value="MCP"/>
</dbReference>
<organism evidence="12 13">
    <name type="scientific">Orchesella cincta</name>
    <name type="common">Springtail</name>
    <name type="synonym">Podura cincta</name>
    <dbReference type="NCBI Taxonomy" id="48709"/>
    <lineage>
        <taxon>Eukaryota</taxon>
        <taxon>Metazoa</taxon>
        <taxon>Ecdysozoa</taxon>
        <taxon>Arthropoda</taxon>
        <taxon>Hexapoda</taxon>
        <taxon>Collembola</taxon>
        <taxon>Entomobryomorpha</taxon>
        <taxon>Entomobryoidea</taxon>
        <taxon>Orchesellidae</taxon>
        <taxon>Orchesellinae</taxon>
        <taxon>Orchesella</taxon>
    </lineage>
</organism>
<evidence type="ECO:0000256" key="3">
    <source>
        <dbReference type="ARBA" id="ARBA00022448"/>
    </source>
</evidence>
<dbReference type="AlphaFoldDB" id="A0A1D2NIK9"/>
<evidence type="ECO:0000256" key="6">
    <source>
        <dbReference type="ARBA" id="ARBA00022989"/>
    </source>
</evidence>
<feature type="repeat" description="Solcar" evidence="9">
    <location>
        <begin position="206"/>
        <end position="295"/>
    </location>
</feature>
<comment type="similarity">
    <text evidence="2 10">Belongs to the mitochondrial carrier (TC 2.A.29) family.</text>
</comment>
<dbReference type="Pfam" id="PF00153">
    <property type="entry name" value="Mito_carr"/>
    <property type="match status" value="3"/>
</dbReference>
<dbReference type="GO" id="GO:0005347">
    <property type="term" value="F:ATP transmembrane transporter activity"/>
    <property type="evidence" value="ECO:0007669"/>
    <property type="project" value="TreeGrafter"/>
</dbReference>
<feature type="transmembrane region" description="Helical" evidence="11">
    <location>
        <begin position="275"/>
        <end position="297"/>
    </location>
</feature>
<keyword evidence="8" id="KW-0576">Peroxisome</keyword>
<evidence type="ECO:0000256" key="8">
    <source>
        <dbReference type="ARBA" id="ARBA00023140"/>
    </source>
</evidence>
<keyword evidence="6 11" id="KW-1133">Transmembrane helix</keyword>
<gene>
    <name evidence="12" type="ORF">Ocin01_01605</name>
</gene>
<dbReference type="Proteomes" id="UP000094527">
    <property type="component" value="Unassembled WGS sequence"/>
</dbReference>
<dbReference type="GO" id="GO:0080122">
    <property type="term" value="F:AMP transmembrane transporter activity"/>
    <property type="evidence" value="ECO:0007669"/>
    <property type="project" value="TreeGrafter"/>
</dbReference>
<comment type="subcellular location">
    <subcellularLocation>
        <location evidence="1">Peroxisome membrane</location>
        <topology evidence="1">Multi-pass membrane protein</topology>
    </subcellularLocation>
</comment>
<comment type="caution">
    <text evidence="12">The sequence shown here is derived from an EMBL/GenBank/DDBJ whole genome shotgun (WGS) entry which is preliminary data.</text>
</comment>
<feature type="transmembrane region" description="Helical" evidence="11">
    <location>
        <begin position="168"/>
        <end position="188"/>
    </location>
</feature>
<dbReference type="STRING" id="48709.A0A1D2NIK9"/>
<dbReference type="OMA" id="QFMMYEL"/>
<evidence type="ECO:0000256" key="5">
    <source>
        <dbReference type="ARBA" id="ARBA00022737"/>
    </source>
</evidence>
<dbReference type="GO" id="GO:0005778">
    <property type="term" value="C:peroxisomal membrane"/>
    <property type="evidence" value="ECO:0007669"/>
    <property type="project" value="UniProtKB-SubCell"/>
</dbReference>
<feature type="transmembrane region" description="Helical" evidence="11">
    <location>
        <begin position="12"/>
        <end position="34"/>
    </location>
</feature>
<keyword evidence="7 9" id="KW-0472">Membrane</keyword>
<dbReference type="PANTHER" id="PTHR45939">
    <property type="entry name" value="PEROXISOMAL MEMBRANE PROTEIN PMP34-RELATED"/>
    <property type="match status" value="1"/>
</dbReference>
<protein>
    <submittedName>
        <fullName evidence="12">Peroxisomal membrane protein PMP34</fullName>
    </submittedName>
</protein>
<dbReference type="PROSITE" id="PS50920">
    <property type="entry name" value="SOLCAR"/>
    <property type="match status" value="3"/>
</dbReference>
<keyword evidence="5" id="KW-0677">Repeat</keyword>
<dbReference type="InterPro" id="IPR052217">
    <property type="entry name" value="Mito/Peroxisomal_Carrier"/>
</dbReference>
<reference evidence="12 13" key="1">
    <citation type="journal article" date="2016" name="Genome Biol. Evol.">
        <title>Gene Family Evolution Reflects Adaptation to Soil Environmental Stressors in the Genome of the Collembolan Orchesella cincta.</title>
        <authorList>
            <person name="Faddeeva-Vakhrusheva A."/>
            <person name="Derks M.F."/>
            <person name="Anvar S.Y."/>
            <person name="Agamennone V."/>
            <person name="Suring W."/>
            <person name="Smit S."/>
            <person name="van Straalen N.M."/>
            <person name="Roelofs D."/>
        </authorList>
    </citation>
    <scope>NUCLEOTIDE SEQUENCE [LARGE SCALE GENOMIC DNA]</scope>
    <source>
        <tissue evidence="12">Mixed pool</tissue>
    </source>
</reference>
<keyword evidence="4 9" id="KW-0812">Transmembrane</keyword>
<evidence type="ECO:0000256" key="4">
    <source>
        <dbReference type="ARBA" id="ARBA00022692"/>
    </source>
</evidence>
<evidence type="ECO:0000256" key="9">
    <source>
        <dbReference type="PROSITE-ProRule" id="PRU00282"/>
    </source>
</evidence>
<evidence type="ECO:0000256" key="2">
    <source>
        <dbReference type="ARBA" id="ARBA00006375"/>
    </source>
</evidence>
<dbReference type="GO" id="GO:0044610">
    <property type="term" value="F:FMN transmembrane transporter activity"/>
    <property type="evidence" value="ECO:0007669"/>
    <property type="project" value="TreeGrafter"/>
</dbReference>
<sequence>MSPKKPPAPIFSYETLVHAMAGSMGSVTAMSVFYPLDTVRARLQLDDKQEAKNTLVMLKELSRREGFATLYRGLLPVLESLCVSNFVYFYSFHGLKSYMSRRGEASAVRDLLLGSLAGVVNVLTTTPLWVVNTRIKMQGLPGDNQQKVRYRGLIDGLYKVWKIEGLRALWAGTVPSLLLVINPALQFMTYESLKRRLKLKYGDKELSSFIYFLVGAAAKTVATVLTYPLQIVQTKLRHGHKMEGLRKDASLLEIIQAILQRHGLKGLFKGMESKILQTVLTSALMFVIYEKIAAFVFRLMRLKK</sequence>
<dbReference type="GO" id="GO:0015230">
    <property type="term" value="F:FAD transmembrane transporter activity"/>
    <property type="evidence" value="ECO:0007669"/>
    <property type="project" value="TreeGrafter"/>
</dbReference>